<protein>
    <submittedName>
        <fullName evidence="5">Acyl-CoA thioesterase</fullName>
    </submittedName>
</protein>
<dbReference type="Pfam" id="PF13622">
    <property type="entry name" value="4HBT_3"/>
    <property type="match status" value="1"/>
</dbReference>
<dbReference type="PANTHER" id="PTHR11066">
    <property type="entry name" value="ACYL-COA THIOESTERASE"/>
    <property type="match status" value="1"/>
</dbReference>
<proteinExistence type="inferred from homology"/>
<name>A0ABW0XR38_9ACTN</name>
<sequence length="311" mass="34348">MPASGKDLVDLLDLDEVGTESFLGQAARRSRMARTYGGQLLAQALMAAYRTVPSGRPVHSLHASFLRGGDAKESVRYDVTRVRDGRSFTSRRVCGHQHGRQIFELTASFHREEAGYEHQAPMPRVPVPRDAVPLVEALERADRDTQTFWREEWKALDLRVIEECDAAVRPVKGEAVAGGAPPQPATERLWFRVHDSLDSQETALHSCLLAYISDLTLLSTALRPHGYPFLAPGVQRATVNHAMWFHQIVPVDQWLLYDKSSAWAGGSRGLATAHVYSPTRGVAATVVQEGLIRPRGEHSALPVPARSPHTS</sequence>
<accession>A0ABW0XR38</accession>
<reference evidence="6" key="1">
    <citation type="journal article" date="2019" name="Int. J. Syst. Evol. Microbiol.">
        <title>The Global Catalogue of Microorganisms (GCM) 10K type strain sequencing project: providing services to taxonomists for standard genome sequencing and annotation.</title>
        <authorList>
            <consortium name="The Broad Institute Genomics Platform"/>
            <consortium name="The Broad Institute Genome Sequencing Center for Infectious Disease"/>
            <person name="Wu L."/>
            <person name="Ma J."/>
        </authorList>
    </citation>
    <scope>NUCLEOTIDE SEQUENCE [LARGE SCALE GENOMIC DNA]</scope>
    <source>
        <strain evidence="6">JCM 13852</strain>
    </source>
</reference>
<dbReference type="InterPro" id="IPR049449">
    <property type="entry name" value="TesB_ACOT8-like_N"/>
</dbReference>
<feature type="domain" description="Acyl-CoA thioesterase 2 C-terminal" evidence="3">
    <location>
        <begin position="186"/>
        <end position="291"/>
    </location>
</feature>
<dbReference type="InterPro" id="IPR029069">
    <property type="entry name" value="HotDog_dom_sf"/>
</dbReference>
<evidence type="ECO:0000259" key="3">
    <source>
        <dbReference type="Pfam" id="PF02551"/>
    </source>
</evidence>
<organism evidence="5 6">
    <name type="scientific">Streptomyces incanus</name>
    <dbReference type="NCBI Taxonomy" id="887453"/>
    <lineage>
        <taxon>Bacteria</taxon>
        <taxon>Bacillati</taxon>
        <taxon>Actinomycetota</taxon>
        <taxon>Actinomycetes</taxon>
        <taxon>Kitasatosporales</taxon>
        <taxon>Streptomycetaceae</taxon>
        <taxon>Streptomyces</taxon>
    </lineage>
</organism>
<dbReference type="CDD" id="cd03445">
    <property type="entry name" value="Thioesterase_II_repeat2"/>
    <property type="match status" value="1"/>
</dbReference>
<evidence type="ECO:0000256" key="1">
    <source>
        <dbReference type="ARBA" id="ARBA00006538"/>
    </source>
</evidence>
<keyword evidence="6" id="KW-1185">Reference proteome</keyword>
<evidence type="ECO:0000313" key="5">
    <source>
        <dbReference type="EMBL" id="MFC5673032.1"/>
    </source>
</evidence>
<keyword evidence="2" id="KW-0378">Hydrolase</keyword>
<evidence type="ECO:0000259" key="4">
    <source>
        <dbReference type="Pfam" id="PF13622"/>
    </source>
</evidence>
<dbReference type="InterPro" id="IPR025652">
    <property type="entry name" value="TesB_C"/>
</dbReference>
<dbReference type="CDD" id="cd03444">
    <property type="entry name" value="Thioesterase_II_repeat1"/>
    <property type="match status" value="1"/>
</dbReference>
<evidence type="ECO:0000313" key="6">
    <source>
        <dbReference type="Proteomes" id="UP001596183"/>
    </source>
</evidence>
<dbReference type="Proteomes" id="UP001596183">
    <property type="component" value="Unassembled WGS sequence"/>
</dbReference>
<dbReference type="SUPFAM" id="SSF54637">
    <property type="entry name" value="Thioesterase/thiol ester dehydrase-isomerase"/>
    <property type="match status" value="2"/>
</dbReference>
<dbReference type="RefSeq" id="WP_381216095.1">
    <property type="nucleotide sequence ID" value="NZ_JBHSPC010000078.1"/>
</dbReference>
<feature type="domain" description="Acyl-CoA thioesterase-like N-terminal HotDog" evidence="4">
    <location>
        <begin position="33"/>
        <end position="110"/>
    </location>
</feature>
<comment type="caution">
    <text evidence="5">The sequence shown here is derived from an EMBL/GenBank/DDBJ whole genome shotgun (WGS) entry which is preliminary data.</text>
</comment>
<evidence type="ECO:0000256" key="2">
    <source>
        <dbReference type="ARBA" id="ARBA00022801"/>
    </source>
</evidence>
<dbReference type="EMBL" id="JBHSPC010000078">
    <property type="protein sequence ID" value="MFC5673032.1"/>
    <property type="molecule type" value="Genomic_DNA"/>
</dbReference>
<dbReference type="InterPro" id="IPR003703">
    <property type="entry name" value="Acyl_CoA_thio"/>
</dbReference>
<dbReference type="PANTHER" id="PTHR11066:SF34">
    <property type="entry name" value="ACYL-COENZYME A THIOESTERASE 8"/>
    <property type="match status" value="1"/>
</dbReference>
<gene>
    <name evidence="5" type="ORF">ACFP2V_23820</name>
</gene>
<comment type="similarity">
    <text evidence="1">Belongs to the C/M/P thioester hydrolase family.</text>
</comment>
<dbReference type="Gene3D" id="2.40.160.210">
    <property type="entry name" value="Acyl-CoA thioesterase, double hotdog domain"/>
    <property type="match status" value="1"/>
</dbReference>
<dbReference type="Pfam" id="PF02551">
    <property type="entry name" value="Acyl_CoA_thio"/>
    <property type="match status" value="1"/>
</dbReference>
<dbReference type="InterPro" id="IPR042171">
    <property type="entry name" value="Acyl-CoA_hotdog"/>
</dbReference>